<evidence type="ECO:0000313" key="1">
    <source>
        <dbReference type="EMBL" id="MBF4770483.1"/>
    </source>
</evidence>
<protein>
    <recommendedName>
        <fullName evidence="3">Transcriptional regulator, AbiEi antitoxin, Type IV TA system</fullName>
    </recommendedName>
</protein>
<keyword evidence="2" id="KW-1185">Reference proteome</keyword>
<name>A0A930VT29_9ACTN</name>
<dbReference type="Proteomes" id="UP000660668">
    <property type="component" value="Unassembled WGS sequence"/>
</dbReference>
<dbReference type="AlphaFoldDB" id="A0A930VT29"/>
<gene>
    <name evidence="1" type="ORF">ISU10_22140</name>
</gene>
<reference evidence="1" key="1">
    <citation type="submission" date="2020-11" db="EMBL/GenBank/DDBJ databases">
        <title>Nocardioides cynanchi sp. nov., isolated from soil of rhizosphere of Cynanchum wilfordii.</title>
        <authorList>
            <person name="Lee J.-S."/>
            <person name="Suh M.K."/>
            <person name="Kim J.-S."/>
        </authorList>
    </citation>
    <scope>NUCLEOTIDE SEQUENCE</scope>
    <source>
        <strain evidence="1">KCTC 19276</strain>
    </source>
</reference>
<organism evidence="1 2">
    <name type="scientific">Nocardioides agariphilus</name>
    <dbReference type="NCBI Taxonomy" id="433664"/>
    <lineage>
        <taxon>Bacteria</taxon>
        <taxon>Bacillati</taxon>
        <taxon>Actinomycetota</taxon>
        <taxon>Actinomycetes</taxon>
        <taxon>Propionibacteriales</taxon>
        <taxon>Nocardioidaceae</taxon>
        <taxon>Nocardioides</taxon>
    </lineage>
</organism>
<dbReference type="EMBL" id="JADKPO010000054">
    <property type="protein sequence ID" value="MBF4770483.1"/>
    <property type="molecule type" value="Genomic_DNA"/>
</dbReference>
<sequence length="316" mass="35040">MDQRELGRLLRRQCGVVSRRQVILAGGTDGDIKRLLRRRELSRVFEGVYVDHTGPLNAEQEAWAAVLFAEPAALAGKDALRAHGVRGFETAHGEPVRIVVPEHRRLTAPHGVRVKRLSSFTDDVQHHLSPPRLRVEPAALQVASEAATEDAAVAVLADVCQSGRTSPARLDARLRAITRIRRRHLLEAVLVDVSTGAYSALERRFLAKVERPHGLPTGHRQRRVRAGRRIYYTDVSYVEFATDVELDGRLGHEGARDRWADLERDIATARSGALTVRVGWLQVLEAHRLASALGQLLHARGWTGTVRPCGPECGIR</sequence>
<evidence type="ECO:0000313" key="2">
    <source>
        <dbReference type="Proteomes" id="UP000660668"/>
    </source>
</evidence>
<accession>A0A930VT29</accession>
<evidence type="ECO:0008006" key="3">
    <source>
        <dbReference type="Google" id="ProtNLM"/>
    </source>
</evidence>
<dbReference type="RefSeq" id="WP_194698627.1">
    <property type="nucleotide sequence ID" value="NZ_JADKPO010000054.1"/>
</dbReference>
<proteinExistence type="predicted"/>
<comment type="caution">
    <text evidence="1">The sequence shown here is derived from an EMBL/GenBank/DDBJ whole genome shotgun (WGS) entry which is preliminary data.</text>
</comment>